<dbReference type="Pfam" id="PF01520">
    <property type="entry name" value="Amidase_3"/>
    <property type="match status" value="1"/>
</dbReference>
<gene>
    <name evidence="6" type="ORF">DB891_07630</name>
</gene>
<dbReference type="Gene3D" id="3.40.630.40">
    <property type="entry name" value="Zn-dependent exopeptidases"/>
    <property type="match status" value="1"/>
</dbReference>
<dbReference type="SMART" id="SM00646">
    <property type="entry name" value="Ami_3"/>
    <property type="match status" value="1"/>
</dbReference>
<dbReference type="InterPro" id="IPR050695">
    <property type="entry name" value="N-acetylmuramoyl_amidase_3"/>
</dbReference>
<dbReference type="SUPFAM" id="SSF53187">
    <property type="entry name" value="Zn-dependent exopeptidases"/>
    <property type="match status" value="1"/>
</dbReference>
<dbReference type="AlphaFoldDB" id="A0A2U1JX74"/>
<dbReference type="RefSeq" id="WP_116762205.1">
    <property type="nucleotide sequence ID" value="NZ_QCZH01000006.1"/>
</dbReference>
<evidence type="ECO:0000313" key="6">
    <source>
        <dbReference type="EMBL" id="PWA09544.1"/>
    </source>
</evidence>
<evidence type="ECO:0000256" key="2">
    <source>
        <dbReference type="ARBA" id="ARBA00011901"/>
    </source>
</evidence>
<dbReference type="InterPro" id="IPR002508">
    <property type="entry name" value="MurNAc-LAA_cat"/>
</dbReference>
<comment type="caution">
    <text evidence="6">The sequence shown here is derived from an EMBL/GenBank/DDBJ whole genome shotgun (WGS) entry which is preliminary data.</text>
</comment>
<comment type="catalytic activity">
    <reaction evidence="1">
        <text>Hydrolyzes the link between N-acetylmuramoyl residues and L-amino acid residues in certain cell-wall glycopeptides.</text>
        <dbReference type="EC" id="3.5.1.28"/>
    </reaction>
</comment>
<name>A0A2U1JX74_9FLAO</name>
<evidence type="ECO:0000256" key="3">
    <source>
        <dbReference type="ARBA" id="ARBA00022801"/>
    </source>
</evidence>
<dbReference type="PANTHER" id="PTHR30404">
    <property type="entry name" value="N-ACETYLMURAMOYL-L-ALANINE AMIDASE"/>
    <property type="match status" value="1"/>
</dbReference>
<reference evidence="6 7" key="1">
    <citation type="submission" date="2018-04" db="EMBL/GenBank/DDBJ databases">
        <title>Flavobacterium sp. nov., isolated from glacier ice.</title>
        <authorList>
            <person name="Liu Q."/>
            <person name="Xin Y.-H."/>
        </authorList>
    </citation>
    <scope>NUCLEOTIDE SEQUENCE [LARGE SCALE GENOMIC DNA]</scope>
    <source>
        <strain evidence="6 7">LB2P30</strain>
    </source>
</reference>
<feature type="domain" description="MurNAc-LAA" evidence="5">
    <location>
        <begin position="90"/>
        <end position="200"/>
    </location>
</feature>
<evidence type="ECO:0000256" key="4">
    <source>
        <dbReference type="SAM" id="SignalP"/>
    </source>
</evidence>
<dbReference type="OrthoDB" id="9806267at2"/>
<protein>
    <recommendedName>
        <fullName evidence="2">N-acetylmuramoyl-L-alanine amidase</fullName>
        <ecNumber evidence="2">3.5.1.28</ecNumber>
    </recommendedName>
</protein>
<evidence type="ECO:0000313" key="7">
    <source>
        <dbReference type="Proteomes" id="UP000245618"/>
    </source>
</evidence>
<dbReference type="GO" id="GO:0008745">
    <property type="term" value="F:N-acetylmuramoyl-L-alanine amidase activity"/>
    <property type="evidence" value="ECO:0007669"/>
    <property type="project" value="UniProtKB-EC"/>
</dbReference>
<dbReference type="Proteomes" id="UP000245618">
    <property type="component" value="Unassembled WGS sequence"/>
</dbReference>
<dbReference type="EMBL" id="QCZH01000006">
    <property type="protein sequence ID" value="PWA09544.1"/>
    <property type="molecule type" value="Genomic_DNA"/>
</dbReference>
<organism evidence="6 7">
    <name type="scientific">Flavobacterium laiguense</name>
    <dbReference type="NCBI Taxonomy" id="2169409"/>
    <lineage>
        <taxon>Bacteria</taxon>
        <taxon>Pseudomonadati</taxon>
        <taxon>Bacteroidota</taxon>
        <taxon>Flavobacteriia</taxon>
        <taxon>Flavobacteriales</taxon>
        <taxon>Flavobacteriaceae</taxon>
        <taxon>Flavobacterium</taxon>
    </lineage>
</organism>
<dbReference type="EC" id="3.5.1.28" evidence="2"/>
<evidence type="ECO:0000256" key="1">
    <source>
        <dbReference type="ARBA" id="ARBA00001561"/>
    </source>
</evidence>
<dbReference type="GO" id="GO:0030288">
    <property type="term" value="C:outer membrane-bounded periplasmic space"/>
    <property type="evidence" value="ECO:0007669"/>
    <property type="project" value="TreeGrafter"/>
</dbReference>
<dbReference type="CDD" id="cd02696">
    <property type="entry name" value="MurNAc-LAA"/>
    <property type="match status" value="1"/>
</dbReference>
<keyword evidence="4" id="KW-0732">Signal</keyword>
<sequence length="206" mass="22780">MKKTSLLFLALIALISSAFIKPMANEPKPITVVIDAGHGGSDFGATSNGTYEKVIVSQIAEKVKSLNVNKNIIVKLTRTSDELMTLDKRTEYINAIKPDLVLSLHVNSSTNHAKSGVEFYVSDKSPFFEKSSEIARKLNLALAKNNSLKVSDTKTAPFHIIKKSEAPAVIVELGYLTNDYDKKYLTDDNEQNEIAKNIVFFLSELK</sequence>
<keyword evidence="3" id="KW-0378">Hydrolase</keyword>
<proteinExistence type="predicted"/>
<evidence type="ECO:0000259" key="5">
    <source>
        <dbReference type="SMART" id="SM00646"/>
    </source>
</evidence>
<feature type="signal peptide" evidence="4">
    <location>
        <begin position="1"/>
        <end position="20"/>
    </location>
</feature>
<feature type="chain" id="PRO_5015489094" description="N-acetylmuramoyl-L-alanine amidase" evidence="4">
    <location>
        <begin position="21"/>
        <end position="206"/>
    </location>
</feature>
<keyword evidence="7" id="KW-1185">Reference proteome</keyword>
<dbReference type="GO" id="GO:0009253">
    <property type="term" value="P:peptidoglycan catabolic process"/>
    <property type="evidence" value="ECO:0007669"/>
    <property type="project" value="InterPro"/>
</dbReference>
<accession>A0A2U1JX74</accession>
<dbReference type="PANTHER" id="PTHR30404:SF0">
    <property type="entry name" value="N-ACETYLMURAMOYL-L-ALANINE AMIDASE AMIC"/>
    <property type="match status" value="1"/>
</dbReference>